<evidence type="ECO:0000256" key="2">
    <source>
        <dbReference type="SAM" id="SignalP"/>
    </source>
</evidence>
<feature type="compositionally biased region" description="Polar residues" evidence="1">
    <location>
        <begin position="43"/>
        <end position="52"/>
    </location>
</feature>
<organism evidence="3 4">
    <name type="scientific">Owenia fusiformis</name>
    <name type="common">Polychaete worm</name>
    <dbReference type="NCBI Taxonomy" id="6347"/>
    <lineage>
        <taxon>Eukaryota</taxon>
        <taxon>Metazoa</taxon>
        <taxon>Spiralia</taxon>
        <taxon>Lophotrochozoa</taxon>
        <taxon>Annelida</taxon>
        <taxon>Polychaeta</taxon>
        <taxon>Sedentaria</taxon>
        <taxon>Canalipalpata</taxon>
        <taxon>Sabellida</taxon>
        <taxon>Oweniida</taxon>
        <taxon>Oweniidae</taxon>
        <taxon>Owenia</taxon>
    </lineage>
</organism>
<feature type="region of interest" description="Disordered" evidence="1">
    <location>
        <begin position="525"/>
        <end position="553"/>
    </location>
</feature>
<comment type="caution">
    <text evidence="3">The sequence shown here is derived from an EMBL/GenBank/DDBJ whole genome shotgun (WGS) entry which is preliminary data.</text>
</comment>
<protein>
    <submittedName>
        <fullName evidence="3">Uncharacterized protein</fullName>
    </submittedName>
</protein>
<keyword evidence="4" id="KW-1185">Reference proteome</keyword>
<evidence type="ECO:0000313" key="4">
    <source>
        <dbReference type="Proteomes" id="UP000749559"/>
    </source>
</evidence>
<proteinExistence type="predicted"/>
<dbReference type="PANTHER" id="PTHR35170:SF2">
    <property type="entry name" value="PROTEIN DD3-3"/>
    <property type="match status" value="1"/>
</dbReference>
<dbReference type="PANTHER" id="PTHR35170">
    <property type="entry name" value="PROTEIN DD3-3"/>
    <property type="match status" value="1"/>
</dbReference>
<name>A0A8J1T708_OWEFU</name>
<keyword evidence="2" id="KW-0732">Signal</keyword>
<dbReference type="AlphaFoldDB" id="A0A8J1T708"/>
<evidence type="ECO:0000256" key="1">
    <source>
        <dbReference type="SAM" id="MobiDB-lite"/>
    </source>
</evidence>
<sequence length="672" mass="74555">MLRSTCLLLAATCVMADVYLHVPRGSNNRLNENSANRQNANRLFDSQNNNRGGYNVGDQGQNAQAGNGEENQYRMTYFQSAKAYKTLTDDAGKSFLTFEWTNQHGCGGNEDTDPHKQNCNIVFQYMCMPEINSATGAQGAGQIRNGETTATQNYQQTNNQNENQNAATNRRNNNVNVNRGLQEPWEWYDKCNSRERNAGLFTADQKLKANNGRGISAAIYTRQNPNGNRRGYECPEERDYYPYWHPTVWRDIAVLSENASQCAYYTNNSFNTRPYGECIETYGNGQAKHWSQYNNPADCADNGGEWTEFSSYLDKAPEFTTQAACEAAGTKDGHQLIWAIPYDRPLIGSISTDEACLVAMDPPECKEAPWSRSNHLGNGRDGVANNYTWTIPQFTSTDTQRCAMRIRYNISTDDYDPFNTDSTQNKNIAQGIVSPVQQNPIVEVGASSPLRLAINTAQFGRVFQDRSHAFLLAPRPAGVGDEKLYNLNVRGKRGNIVQTFPAVEYDFAPNDLNITDADLVHIQWTGSNSHNNGNPGGDGQTGDAGEGTGGTDRSNIVEILDRNDNFPIPFENTNMWTGAEIKWVPNAGKTVTAEDLAVNMASSGYYQCMNAATCQGESVQNKAQLNNLLNNAPASYEGAVVKFKEGLHQYMSTRNNNFSNRSQKGGINVNKK</sequence>
<evidence type="ECO:0000313" key="3">
    <source>
        <dbReference type="EMBL" id="CAH1783890.1"/>
    </source>
</evidence>
<feature type="compositionally biased region" description="Gly residues" evidence="1">
    <location>
        <begin position="534"/>
        <end position="550"/>
    </location>
</feature>
<accession>A0A8J1T708</accession>
<feature type="region of interest" description="Disordered" evidence="1">
    <location>
        <begin position="43"/>
        <end position="66"/>
    </location>
</feature>
<feature type="chain" id="PRO_5043534753" evidence="2">
    <location>
        <begin position="17"/>
        <end position="672"/>
    </location>
</feature>
<dbReference type="InterPro" id="IPR053320">
    <property type="entry name" value="Protein_DD3-3_O-glyco"/>
</dbReference>
<dbReference type="OrthoDB" id="167398at2759"/>
<reference evidence="3" key="1">
    <citation type="submission" date="2022-03" db="EMBL/GenBank/DDBJ databases">
        <authorList>
            <person name="Martin C."/>
        </authorList>
    </citation>
    <scope>NUCLEOTIDE SEQUENCE</scope>
</reference>
<dbReference type="Proteomes" id="UP000749559">
    <property type="component" value="Unassembled WGS sequence"/>
</dbReference>
<gene>
    <name evidence="3" type="ORF">OFUS_LOCUS10166</name>
</gene>
<feature type="signal peptide" evidence="2">
    <location>
        <begin position="1"/>
        <end position="16"/>
    </location>
</feature>
<dbReference type="EMBL" id="CAIIXF020000005">
    <property type="protein sequence ID" value="CAH1783890.1"/>
    <property type="molecule type" value="Genomic_DNA"/>
</dbReference>